<evidence type="ECO:0000256" key="1">
    <source>
        <dbReference type="ARBA" id="ARBA00022676"/>
    </source>
</evidence>
<dbReference type="RefSeq" id="WP_089904505.1">
    <property type="nucleotide sequence ID" value="NZ_FOCI01000019.1"/>
</dbReference>
<keyword evidence="4" id="KW-1185">Reference proteome</keyword>
<sequence length="417" mass="45585">MKIAVLSPVPFLPATQGNTVRIDALTRALRTQGHEVWVVLLCDPPDLAPYHAAYGADRVITLPAEARVPRFLRRLNLWLRRRAGQVLHLPGRHYRRLDDLYQSRWTPHLRRLQVRIGFDAVCTTYVHTSAALDAFPDDVLKLIDTHDAFAEAHVAYRARGVKWFFYSLRTADECRGFRRADVILAIQAEEAARFRHQLDTHPAGRAADPAVAVVSHIHDESTVPAADHTPCRALFLGSRNAANLRGAQVFVTQVLPLITARLPEFRLVMAGDVCTAIPDHPHVIKLGRVDNVADAFAAAPILVNPVAMGTGINIKMLDAMAAGVPAVSTPMGLRGLPQTCRDFVIEVPDDDPQAFADALVALVPDTARRRALGARARAQVASWNAAQTGALARSLAQTPRCAARSDAPAVWPAQIPV</sequence>
<name>A0A1H8H734_9RHOB</name>
<accession>A0A1H8H734</accession>
<dbReference type="Proteomes" id="UP000199585">
    <property type="component" value="Unassembled WGS sequence"/>
</dbReference>
<dbReference type="Gene3D" id="3.40.50.2000">
    <property type="entry name" value="Glycogen Phosphorylase B"/>
    <property type="match status" value="2"/>
</dbReference>
<dbReference type="GO" id="GO:0016757">
    <property type="term" value="F:glycosyltransferase activity"/>
    <property type="evidence" value="ECO:0007669"/>
    <property type="project" value="UniProtKB-KW"/>
</dbReference>
<gene>
    <name evidence="3" type="ORF">SAMN04488003_11942</name>
</gene>
<dbReference type="OrthoDB" id="7815474at2"/>
<evidence type="ECO:0000256" key="2">
    <source>
        <dbReference type="ARBA" id="ARBA00022679"/>
    </source>
</evidence>
<dbReference type="EMBL" id="FOCI01000019">
    <property type="protein sequence ID" value="SEN51547.1"/>
    <property type="molecule type" value="Genomic_DNA"/>
</dbReference>
<dbReference type="SUPFAM" id="SSF53756">
    <property type="entry name" value="UDP-Glycosyltransferase/glycogen phosphorylase"/>
    <property type="match status" value="1"/>
</dbReference>
<organism evidence="3 4">
    <name type="scientific">Loktanella fryxellensis</name>
    <dbReference type="NCBI Taxonomy" id="245187"/>
    <lineage>
        <taxon>Bacteria</taxon>
        <taxon>Pseudomonadati</taxon>
        <taxon>Pseudomonadota</taxon>
        <taxon>Alphaproteobacteria</taxon>
        <taxon>Rhodobacterales</taxon>
        <taxon>Roseobacteraceae</taxon>
        <taxon>Loktanella</taxon>
    </lineage>
</organism>
<keyword evidence="1" id="KW-0328">Glycosyltransferase</keyword>
<dbReference type="STRING" id="245187.SAMN04488003_11942"/>
<dbReference type="Pfam" id="PF13692">
    <property type="entry name" value="Glyco_trans_1_4"/>
    <property type="match status" value="1"/>
</dbReference>
<evidence type="ECO:0000313" key="3">
    <source>
        <dbReference type="EMBL" id="SEN51547.1"/>
    </source>
</evidence>
<dbReference type="PANTHER" id="PTHR12526">
    <property type="entry name" value="GLYCOSYLTRANSFERASE"/>
    <property type="match status" value="1"/>
</dbReference>
<dbReference type="PANTHER" id="PTHR12526:SF510">
    <property type="entry name" value="D-INOSITOL 3-PHOSPHATE GLYCOSYLTRANSFERASE"/>
    <property type="match status" value="1"/>
</dbReference>
<proteinExistence type="predicted"/>
<protein>
    <submittedName>
        <fullName evidence="3">Glycosyltransferase involved in cell wall bisynthesis</fullName>
    </submittedName>
</protein>
<keyword evidence="2 3" id="KW-0808">Transferase</keyword>
<evidence type="ECO:0000313" key="4">
    <source>
        <dbReference type="Proteomes" id="UP000199585"/>
    </source>
</evidence>
<reference evidence="3 4" key="1">
    <citation type="submission" date="2016-10" db="EMBL/GenBank/DDBJ databases">
        <authorList>
            <person name="de Groot N.N."/>
        </authorList>
    </citation>
    <scope>NUCLEOTIDE SEQUENCE [LARGE SCALE GENOMIC DNA]</scope>
    <source>
        <strain evidence="3 4">DSM 16213</strain>
    </source>
</reference>
<dbReference type="AlphaFoldDB" id="A0A1H8H734"/>